<evidence type="ECO:0000256" key="4">
    <source>
        <dbReference type="ARBA" id="ARBA00023163"/>
    </source>
</evidence>
<feature type="domain" description="RNA polymerase sigma factor 70 region 4 type 2" evidence="6">
    <location>
        <begin position="124"/>
        <end position="175"/>
    </location>
</feature>
<dbReference type="PANTHER" id="PTHR43133:SF51">
    <property type="entry name" value="RNA POLYMERASE SIGMA FACTOR"/>
    <property type="match status" value="1"/>
</dbReference>
<dbReference type="InterPro" id="IPR007627">
    <property type="entry name" value="RNA_pol_sigma70_r2"/>
</dbReference>
<keyword evidence="4" id="KW-0804">Transcription</keyword>
<dbReference type="InterPro" id="IPR036388">
    <property type="entry name" value="WH-like_DNA-bd_sf"/>
</dbReference>
<evidence type="ECO:0000256" key="1">
    <source>
        <dbReference type="ARBA" id="ARBA00010641"/>
    </source>
</evidence>
<dbReference type="InterPro" id="IPR013324">
    <property type="entry name" value="RNA_pol_sigma_r3/r4-like"/>
</dbReference>
<evidence type="ECO:0000256" key="3">
    <source>
        <dbReference type="ARBA" id="ARBA00023082"/>
    </source>
</evidence>
<reference evidence="7 8" key="1">
    <citation type="submission" date="2022-10" db="EMBL/GenBank/DDBJ databases">
        <title>Luteolibacter flavescens strain MCCC 1K03193, whole genome shotgun sequencing project.</title>
        <authorList>
            <person name="Zhao G."/>
            <person name="Shen L."/>
        </authorList>
    </citation>
    <scope>NUCLEOTIDE SEQUENCE [LARGE SCALE GENOMIC DNA]</scope>
    <source>
        <strain evidence="7 8">MCCC 1K03193</strain>
    </source>
</reference>
<dbReference type="InterPro" id="IPR014284">
    <property type="entry name" value="RNA_pol_sigma-70_dom"/>
</dbReference>
<keyword evidence="2" id="KW-0805">Transcription regulation</keyword>
<dbReference type="Pfam" id="PF04542">
    <property type="entry name" value="Sigma70_r2"/>
    <property type="match status" value="1"/>
</dbReference>
<dbReference type="Pfam" id="PF08281">
    <property type="entry name" value="Sigma70_r4_2"/>
    <property type="match status" value="1"/>
</dbReference>
<name>A0ABT3FTP4_9BACT</name>
<protein>
    <submittedName>
        <fullName evidence="7">RNA polymerase sigma factor</fullName>
    </submittedName>
</protein>
<dbReference type="Gene3D" id="1.10.1740.10">
    <property type="match status" value="1"/>
</dbReference>
<comment type="caution">
    <text evidence="7">The sequence shown here is derived from an EMBL/GenBank/DDBJ whole genome shotgun (WGS) entry which is preliminary data.</text>
</comment>
<proteinExistence type="inferred from homology"/>
<dbReference type="InterPro" id="IPR013325">
    <property type="entry name" value="RNA_pol_sigma_r2"/>
</dbReference>
<dbReference type="InterPro" id="IPR039425">
    <property type="entry name" value="RNA_pol_sigma-70-like"/>
</dbReference>
<evidence type="ECO:0000259" key="5">
    <source>
        <dbReference type="Pfam" id="PF04542"/>
    </source>
</evidence>
<dbReference type="EMBL" id="JAPDDS010000013">
    <property type="protein sequence ID" value="MCW1886953.1"/>
    <property type="molecule type" value="Genomic_DNA"/>
</dbReference>
<evidence type="ECO:0000259" key="6">
    <source>
        <dbReference type="Pfam" id="PF08281"/>
    </source>
</evidence>
<evidence type="ECO:0000256" key="2">
    <source>
        <dbReference type="ARBA" id="ARBA00023015"/>
    </source>
</evidence>
<feature type="domain" description="RNA polymerase sigma-70 region 2" evidence="5">
    <location>
        <begin position="31"/>
        <end position="94"/>
    </location>
</feature>
<dbReference type="NCBIfam" id="TIGR02937">
    <property type="entry name" value="sigma70-ECF"/>
    <property type="match status" value="1"/>
</dbReference>
<accession>A0ABT3FTP4</accession>
<dbReference type="Proteomes" id="UP001207930">
    <property type="component" value="Unassembled WGS sequence"/>
</dbReference>
<dbReference type="SUPFAM" id="SSF88946">
    <property type="entry name" value="Sigma2 domain of RNA polymerase sigma factors"/>
    <property type="match status" value="1"/>
</dbReference>
<comment type="similarity">
    <text evidence="1">Belongs to the sigma-70 factor family. ECF subfamily.</text>
</comment>
<gene>
    <name evidence="7" type="ORF">OKA04_19595</name>
</gene>
<sequence length="189" mass="21549">METASKPRAEAPEVLPFATMTEEKPTLRQIFEAEESPLLRYAHGMVGRRECAEDLVQEAFLRLHSHWDEVANPKAWLYRSVRNLALNHLRDHKRETLVDETPEWDAAAGHDDHDPVARLEAAGAVRLLLAELRDDDRALLQLKYHEDLKYDQISERTGLSVGNVGYKLHHLLKSLGENLRRMGIESANG</sequence>
<evidence type="ECO:0000313" key="7">
    <source>
        <dbReference type="EMBL" id="MCW1886953.1"/>
    </source>
</evidence>
<dbReference type="PANTHER" id="PTHR43133">
    <property type="entry name" value="RNA POLYMERASE ECF-TYPE SIGMA FACTO"/>
    <property type="match status" value="1"/>
</dbReference>
<dbReference type="SUPFAM" id="SSF88659">
    <property type="entry name" value="Sigma3 and sigma4 domains of RNA polymerase sigma factors"/>
    <property type="match status" value="1"/>
</dbReference>
<dbReference type="RefSeq" id="WP_264502908.1">
    <property type="nucleotide sequence ID" value="NZ_JAPDDS010000013.1"/>
</dbReference>
<organism evidence="7 8">
    <name type="scientific">Luteolibacter flavescens</name>
    <dbReference type="NCBI Taxonomy" id="1859460"/>
    <lineage>
        <taxon>Bacteria</taxon>
        <taxon>Pseudomonadati</taxon>
        <taxon>Verrucomicrobiota</taxon>
        <taxon>Verrucomicrobiia</taxon>
        <taxon>Verrucomicrobiales</taxon>
        <taxon>Verrucomicrobiaceae</taxon>
        <taxon>Luteolibacter</taxon>
    </lineage>
</organism>
<dbReference type="Gene3D" id="1.10.10.10">
    <property type="entry name" value="Winged helix-like DNA-binding domain superfamily/Winged helix DNA-binding domain"/>
    <property type="match status" value="1"/>
</dbReference>
<keyword evidence="3" id="KW-0731">Sigma factor</keyword>
<evidence type="ECO:0000313" key="8">
    <source>
        <dbReference type="Proteomes" id="UP001207930"/>
    </source>
</evidence>
<dbReference type="InterPro" id="IPR013249">
    <property type="entry name" value="RNA_pol_sigma70_r4_t2"/>
</dbReference>
<keyword evidence="8" id="KW-1185">Reference proteome</keyword>